<proteinExistence type="predicted"/>
<dbReference type="OrthoDB" id="9792929at2"/>
<dbReference type="Gene3D" id="3.40.630.30">
    <property type="match status" value="1"/>
</dbReference>
<accession>A0A4R6QFA6</accession>
<dbReference type="EMBL" id="SNXR01000011">
    <property type="protein sequence ID" value="TDP61050.1"/>
    <property type="molecule type" value="Genomic_DNA"/>
</dbReference>
<dbReference type="PROSITE" id="PS51186">
    <property type="entry name" value="GNAT"/>
    <property type="match status" value="1"/>
</dbReference>
<dbReference type="GO" id="GO:0008080">
    <property type="term" value="F:N-acetyltransferase activity"/>
    <property type="evidence" value="ECO:0007669"/>
    <property type="project" value="TreeGrafter"/>
</dbReference>
<keyword evidence="3" id="KW-1185">Reference proteome</keyword>
<organism evidence="2 3">
    <name type="scientific">Flavobacterium dankookense</name>
    <dbReference type="NCBI Taxonomy" id="706186"/>
    <lineage>
        <taxon>Bacteria</taxon>
        <taxon>Pseudomonadati</taxon>
        <taxon>Bacteroidota</taxon>
        <taxon>Flavobacteriia</taxon>
        <taxon>Flavobacteriales</taxon>
        <taxon>Flavobacteriaceae</taxon>
        <taxon>Flavobacterium</taxon>
    </lineage>
</organism>
<dbReference type="Pfam" id="PF00583">
    <property type="entry name" value="Acetyltransf_1"/>
    <property type="match status" value="1"/>
</dbReference>
<dbReference type="InterPro" id="IPR016181">
    <property type="entry name" value="Acyl_CoA_acyltransferase"/>
</dbReference>
<evidence type="ECO:0000259" key="1">
    <source>
        <dbReference type="PROSITE" id="PS51186"/>
    </source>
</evidence>
<reference evidence="2 3" key="1">
    <citation type="submission" date="2019-03" db="EMBL/GenBank/DDBJ databases">
        <title>Genomic Encyclopedia of Archaeal and Bacterial Type Strains, Phase II (KMG-II): from individual species to whole genera.</title>
        <authorList>
            <person name="Goeker M."/>
        </authorList>
    </citation>
    <scope>NUCLEOTIDE SEQUENCE [LARGE SCALE GENOMIC DNA]</scope>
    <source>
        <strain evidence="2 3">DSM 25687</strain>
    </source>
</reference>
<keyword evidence="2" id="KW-0808">Transferase</keyword>
<dbReference type="RefSeq" id="WP_133532000.1">
    <property type="nucleotide sequence ID" value="NZ_SNXR01000011.1"/>
</dbReference>
<gene>
    <name evidence="2" type="ORF">BC748_0658</name>
</gene>
<dbReference type="InterPro" id="IPR000182">
    <property type="entry name" value="GNAT_dom"/>
</dbReference>
<name>A0A4R6QFA6_9FLAO</name>
<dbReference type="InterPro" id="IPR039143">
    <property type="entry name" value="GNPNAT1-like"/>
</dbReference>
<dbReference type="PANTHER" id="PTHR13355:SF15">
    <property type="entry name" value="GCN5-RELATED N-ACETYLTRANSFERASE 3, CHLOROPLASTIC"/>
    <property type="match status" value="1"/>
</dbReference>
<evidence type="ECO:0000313" key="3">
    <source>
        <dbReference type="Proteomes" id="UP000295260"/>
    </source>
</evidence>
<dbReference type="SUPFAM" id="SSF55729">
    <property type="entry name" value="Acyl-CoA N-acyltransferases (Nat)"/>
    <property type="match status" value="1"/>
</dbReference>
<comment type="caution">
    <text evidence="2">The sequence shown here is derived from an EMBL/GenBank/DDBJ whole genome shotgun (WGS) entry which is preliminary data.</text>
</comment>
<dbReference type="AlphaFoldDB" id="A0A4R6QFA6"/>
<dbReference type="CDD" id="cd04301">
    <property type="entry name" value="NAT_SF"/>
    <property type="match status" value="1"/>
</dbReference>
<dbReference type="Proteomes" id="UP000295260">
    <property type="component" value="Unassembled WGS sequence"/>
</dbReference>
<protein>
    <submittedName>
        <fullName evidence="2">Phosphinothricin acetyltransferase</fullName>
    </submittedName>
</protein>
<sequence>MNTAILNKNDLNIGIKEQVSELFRQLSPNKIQLDLEEILNEKNQITVAYCEDNNKIIGIALMCTYKVISGSKGWIEDVVVDSASRGKGIGRKLINLLVEVGEEKELSEILLFTEDHRLAAINLYSSVGFKLKDSKIYCKKK</sequence>
<feature type="domain" description="N-acetyltransferase" evidence="1">
    <location>
        <begin position="6"/>
        <end position="141"/>
    </location>
</feature>
<evidence type="ECO:0000313" key="2">
    <source>
        <dbReference type="EMBL" id="TDP61050.1"/>
    </source>
</evidence>
<dbReference type="PANTHER" id="PTHR13355">
    <property type="entry name" value="GLUCOSAMINE 6-PHOSPHATE N-ACETYLTRANSFERASE"/>
    <property type="match status" value="1"/>
</dbReference>